<keyword evidence="3" id="KW-0677">Repeat</keyword>
<dbReference type="PROSITE" id="PS50811">
    <property type="entry name" value="WRKY"/>
    <property type="match status" value="2"/>
</dbReference>
<dbReference type="Pfam" id="PF03106">
    <property type="entry name" value="WRKY"/>
    <property type="match status" value="2"/>
</dbReference>
<dbReference type="InterPro" id="IPR003657">
    <property type="entry name" value="WRKY_dom"/>
</dbReference>
<evidence type="ECO:0000256" key="1">
    <source>
        <dbReference type="ARBA" id="ARBA00004123"/>
    </source>
</evidence>
<dbReference type="FunFam" id="2.20.25.80:FF:000006">
    <property type="entry name" value="WRKY transcription factor"/>
    <property type="match status" value="1"/>
</dbReference>
<dbReference type="EMBL" id="JAAWWB010000021">
    <property type="protein sequence ID" value="KAG6756863.1"/>
    <property type="molecule type" value="Genomic_DNA"/>
</dbReference>
<evidence type="ECO:0000313" key="13">
    <source>
        <dbReference type="Proteomes" id="UP000886885"/>
    </source>
</evidence>
<dbReference type="SMART" id="SM00774">
    <property type="entry name" value="WRKY"/>
    <property type="match status" value="2"/>
</dbReference>
<feature type="compositionally biased region" description="Polar residues" evidence="10">
    <location>
        <begin position="449"/>
        <end position="461"/>
    </location>
</feature>
<evidence type="ECO:0000256" key="2">
    <source>
        <dbReference type="ARBA" id="ARBA00022670"/>
    </source>
</evidence>
<feature type="compositionally biased region" description="Polar residues" evidence="10">
    <location>
        <begin position="512"/>
        <end position="524"/>
    </location>
</feature>
<dbReference type="GO" id="GO:0008236">
    <property type="term" value="F:serine-type peptidase activity"/>
    <property type="evidence" value="ECO:0007669"/>
    <property type="project" value="UniProtKB-KW"/>
</dbReference>
<keyword evidence="7" id="KW-0238">DNA-binding</keyword>
<dbReference type="InterPro" id="IPR023828">
    <property type="entry name" value="Peptidase_S8_Ser-AS"/>
</dbReference>
<organism evidence="12 13">
    <name type="scientific">Populus tomentosa</name>
    <name type="common">Chinese white poplar</name>
    <dbReference type="NCBI Taxonomy" id="118781"/>
    <lineage>
        <taxon>Eukaryota</taxon>
        <taxon>Viridiplantae</taxon>
        <taxon>Streptophyta</taxon>
        <taxon>Embryophyta</taxon>
        <taxon>Tracheophyta</taxon>
        <taxon>Spermatophyta</taxon>
        <taxon>Magnoliopsida</taxon>
        <taxon>eudicotyledons</taxon>
        <taxon>Gunneridae</taxon>
        <taxon>Pentapetalae</taxon>
        <taxon>rosids</taxon>
        <taxon>fabids</taxon>
        <taxon>Malpighiales</taxon>
        <taxon>Salicaceae</taxon>
        <taxon>Saliceae</taxon>
        <taxon>Populus</taxon>
    </lineage>
</organism>
<dbReference type="PANTHER" id="PTHR31221">
    <property type="entry name" value="WRKY TRANSCRIPTION FACTOR PROTEIN 1-RELATED"/>
    <property type="match status" value="1"/>
</dbReference>
<evidence type="ECO:0000256" key="10">
    <source>
        <dbReference type="SAM" id="MobiDB-lite"/>
    </source>
</evidence>
<evidence type="ECO:0000256" key="8">
    <source>
        <dbReference type="ARBA" id="ARBA00023163"/>
    </source>
</evidence>
<evidence type="ECO:0000313" key="12">
    <source>
        <dbReference type="EMBL" id="KAG6756863.1"/>
    </source>
</evidence>
<keyword evidence="5" id="KW-0720">Serine protease</keyword>
<dbReference type="GO" id="GO:0006508">
    <property type="term" value="P:proteolysis"/>
    <property type="evidence" value="ECO:0007669"/>
    <property type="project" value="UniProtKB-KW"/>
</dbReference>
<evidence type="ECO:0000256" key="9">
    <source>
        <dbReference type="ARBA" id="ARBA00023242"/>
    </source>
</evidence>
<dbReference type="PROSITE" id="PS00138">
    <property type="entry name" value="SUBTILASE_SER"/>
    <property type="match status" value="1"/>
</dbReference>
<evidence type="ECO:0000256" key="6">
    <source>
        <dbReference type="ARBA" id="ARBA00023015"/>
    </source>
</evidence>
<dbReference type="Proteomes" id="UP000886885">
    <property type="component" value="Chromosome 11A"/>
</dbReference>
<dbReference type="GO" id="GO:0043565">
    <property type="term" value="F:sequence-specific DNA binding"/>
    <property type="evidence" value="ECO:0007669"/>
    <property type="project" value="InterPro"/>
</dbReference>
<dbReference type="GO" id="GO:0005634">
    <property type="term" value="C:nucleus"/>
    <property type="evidence" value="ECO:0007669"/>
    <property type="project" value="UniProtKB-SubCell"/>
</dbReference>
<dbReference type="FunFam" id="2.20.25.80:FF:000001">
    <property type="entry name" value="WRKY transcription factor 33"/>
    <property type="match status" value="1"/>
</dbReference>
<sequence length="845" mass="91501">MAGIDDNVAVIGDWVPPSPSPRAFFSAMLGDDINSRTIPESPGEKRNEGLYLGQPEQMTTGNSEKEDGAQTSGVQLTELGTFSEQKSNFRGGLVERIAARAGFNAPRLNTESIRSTESSMNPEIRSPYLTIPPGFSPTTLLESPVFLSNLLISSGLMGLRDILAVLTDSSYTEITYNESRACNSLTLPCKYRYDVAAVNDISITQLELIWKQAQPSPTTGKFSFFPNGNSTVGSDPPDKSKETFFDNIDSSSFAFKPMGESSSFFLGGTSKNVLNTEDLPYLMKEGFVQSFPGIDVSVHSENAFQSHGVEPAKAQFESRNSLHFRAEFSKLTTEKDSGGFSVADQRTFDTVGGNAEHSSPLAEQQDEEGDQGASGDSMAAGGTPSEDGYNWRKYGQKQVKGSEYPRSYYKCTHPNCTVKKKVERSHEGHITEIIYKGAHNHPKPPLNRRSATGSMDTQLDTPEQAGPQVGAVNDSVWAGTQKGTAAGTPDWRNDNVEVSSSASGGLGPEFGNPSSSVQGQSGTPFESADAVDASSTFSNDEDDDRATHGSVGYDGEGEESESKRRKVETYATEMSGATRAIREPRVVVQTTSEVDILDDGYRWRKYGQKVVKGNPNPRSYYKCTSAGCTVRKHVERASHDLKSVITTYEGKHNHDVPAARNSNHVNSGTSNATPSQAGVAVQTHVHRPEASQVHNSMTSRFERPPAFGSFRQQPGPPAGFSFGMNQPGFANMGMAGLGPGQPRMPVLPMHPYLAQQRAVNEMGLMMPKGEAKVEPVTEANMSLSSNNPAVYHHIMKRELINVLRAPEIIPEGGKKEEGYIAERECCMAGDSVVMKVDHGGYAHGC</sequence>
<evidence type="ECO:0000259" key="11">
    <source>
        <dbReference type="PROSITE" id="PS50811"/>
    </source>
</evidence>
<feature type="domain" description="WRKY" evidence="11">
    <location>
        <begin position="592"/>
        <end position="657"/>
    </location>
</feature>
<keyword evidence="9" id="KW-0539">Nucleus</keyword>
<dbReference type="OrthoDB" id="1923003at2759"/>
<accession>A0A8X7YP06</accession>
<evidence type="ECO:0000256" key="4">
    <source>
        <dbReference type="ARBA" id="ARBA00022801"/>
    </source>
</evidence>
<keyword evidence="4" id="KW-0378">Hydrolase</keyword>
<feature type="domain" description="WRKY" evidence="11">
    <location>
        <begin position="380"/>
        <end position="444"/>
    </location>
</feature>
<keyword evidence="13" id="KW-1185">Reference proteome</keyword>
<comment type="subcellular location">
    <subcellularLocation>
        <location evidence="1">Nucleus</location>
    </subcellularLocation>
</comment>
<feature type="region of interest" description="Disordered" evidence="10">
    <location>
        <begin position="433"/>
        <end position="571"/>
    </location>
</feature>
<protein>
    <recommendedName>
        <fullName evidence="11">WRKY domain-containing protein</fullName>
    </recommendedName>
</protein>
<evidence type="ECO:0000256" key="5">
    <source>
        <dbReference type="ARBA" id="ARBA00022825"/>
    </source>
</evidence>
<keyword evidence="6" id="KW-0805">Transcription regulation</keyword>
<evidence type="ECO:0000256" key="3">
    <source>
        <dbReference type="ARBA" id="ARBA00022737"/>
    </source>
</evidence>
<keyword evidence="8" id="KW-0804">Transcription</keyword>
<comment type="caution">
    <text evidence="12">The sequence shown here is derived from an EMBL/GenBank/DDBJ whole genome shotgun (WGS) entry which is preliminary data.</text>
</comment>
<name>A0A8X7YP06_POPTO</name>
<proteinExistence type="predicted"/>
<dbReference type="InterPro" id="IPR044810">
    <property type="entry name" value="WRKY_plant"/>
</dbReference>
<evidence type="ECO:0000256" key="7">
    <source>
        <dbReference type="ARBA" id="ARBA00023125"/>
    </source>
</evidence>
<feature type="region of interest" description="Disordered" evidence="10">
    <location>
        <begin position="34"/>
        <end position="71"/>
    </location>
</feature>
<dbReference type="AlphaFoldDB" id="A0A8X7YP06"/>
<feature type="region of interest" description="Disordered" evidence="10">
    <location>
        <begin position="350"/>
        <end position="392"/>
    </location>
</feature>
<dbReference type="PANTHER" id="PTHR31221:SF338">
    <property type="entry name" value="OS08G0499300 PROTEIN"/>
    <property type="match status" value="1"/>
</dbReference>
<dbReference type="GO" id="GO:0003700">
    <property type="term" value="F:DNA-binding transcription factor activity"/>
    <property type="evidence" value="ECO:0007669"/>
    <property type="project" value="InterPro"/>
</dbReference>
<gene>
    <name evidence="12" type="ORF">POTOM_040306</name>
</gene>
<reference evidence="12" key="1">
    <citation type="journal article" date="2020" name="bioRxiv">
        <title>Hybrid origin of Populus tomentosa Carr. identified through genome sequencing and phylogenomic analysis.</title>
        <authorList>
            <person name="An X."/>
            <person name="Gao K."/>
            <person name="Chen Z."/>
            <person name="Li J."/>
            <person name="Yang X."/>
            <person name="Yang X."/>
            <person name="Zhou J."/>
            <person name="Guo T."/>
            <person name="Zhao T."/>
            <person name="Huang S."/>
            <person name="Miao D."/>
            <person name="Khan W.U."/>
            <person name="Rao P."/>
            <person name="Ye M."/>
            <person name="Lei B."/>
            <person name="Liao W."/>
            <person name="Wang J."/>
            <person name="Ji L."/>
            <person name="Li Y."/>
            <person name="Guo B."/>
            <person name="Mustafa N.S."/>
            <person name="Li S."/>
            <person name="Yun Q."/>
            <person name="Keller S.R."/>
            <person name="Mao J."/>
            <person name="Zhang R."/>
            <person name="Strauss S.H."/>
        </authorList>
    </citation>
    <scope>NUCLEOTIDE SEQUENCE</scope>
    <source>
        <strain evidence="12">GM15</strain>
        <tissue evidence="12">Leaf</tissue>
    </source>
</reference>
<keyword evidence="2" id="KW-0645">Protease</keyword>